<name>A0AAJ7RX51_9HYME</name>
<evidence type="ECO:0000256" key="2">
    <source>
        <dbReference type="SAM" id="SignalP"/>
    </source>
</evidence>
<dbReference type="InterPro" id="IPR031959">
    <property type="entry name" value="DUF4779"/>
</dbReference>
<evidence type="ECO:0000313" key="3">
    <source>
        <dbReference type="Proteomes" id="UP000694925"/>
    </source>
</evidence>
<feature type="compositionally biased region" description="Basic and acidic residues" evidence="1">
    <location>
        <begin position="222"/>
        <end position="241"/>
    </location>
</feature>
<feature type="compositionally biased region" description="Basic and acidic residues" evidence="1">
    <location>
        <begin position="142"/>
        <end position="164"/>
    </location>
</feature>
<dbReference type="GeneID" id="108621930"/>
<feature type="chain" id="PRO_5042571189" evidence="2">
    <location>
        <begin position="24"/>
        <end position="329"/>
    </location>
</feature>
<dbReference type="AlphaFoldDB" id="A0AAJ7RX51"/>
<dbReference type="Proteomes" id="UP000694925">
    <property type="component" value="Unplaced"/>
</dbReference>
<feature type="region of interest" description="Disordered" evidence="1">
    <location>
        <begin position="142"/>
        <end position="250"/>
    </location>
</feature>
<proteinExistence type="predicted"/>
<feature type="compositionally biased region" description="Polar residues" evidence="1">
    <location>
        <begin position="186"/>
        <end position="196"/>
    </location>
</feature>
<organism evidence="3 4">
    <name type="scientific">Ceratina calcarata</name>
    <dbReference type="NCBI Taxonomy" id="156304"/>
    <lineage>
        <taxon>Eukaryota</taxon>
        <taxon>Metazoa</taxon>
        <taxon>Ecdysozoa</taxon>
        <taxon>Arthropoda</taxon>
        <taxon>Hexapoda</taxon>
        <taxon>Insecta</taxon>
        <taxon>Pterygota</taxon>
        <taxon>Neoptera</taxon>
        <taxon>Endopterygota</taxon>
        <taxon>Hymenoptera</taxon>
        <taxon>Apocrita</taxon>
        <taxon>Aculeata</taxon>
        <taxon>Apoidea</taxon>
        <taxon>Anthophila</taxon>
        <taxon>Apidae</taxon>
        <taxon>Ceratina</taxon>
        <taxon>Zadontomerus</taxon>
    </lineage>
</organism>
<protein>
    <submittedName>
        <fullName evidence="4">Uncharacterized protein LOC108621930</fullName>
    </submittedName>
</protein>
<keyword evidence="3" id="KW-1185">Reference proteome</keyword>
<gene>
    <name evidence="4" type="primary">LOC108621930</name>
</gene>
<dbReference type="Pfam" id="PF16009">
    <property type="entry name" value="DUF4779"/>
    <property type="match status" value="1"/>
</dbReference>
<accession>A0AAJ7RX51</accession>
<dbReference type="RefSeq" id="XP_026666908.1">
    <property type="nucleotide sequence ID" value="XM_026811107.1"/>
</dbReference>
<sequence length="329" mass="37325">MKVLRGGWYAICILCACVHLSITQDNLYFGNWRIHEPKKSEYQAYKEPEYDEPSRGFHRKLIPIKAPRMNKNSETFKLPLEPEAEMLPAHYTGVKPPGVDHMELRLAESRVYKVVPVVQQLKILNQAGDAQQVSRAQVLEQGKDQTLHQKTRSFEKGQKGNYLKEKKKTKYTEAGGKKKSHDDGSNKSGQRAEQTGGNSGANYEKKIKDQSSHKKNGYRNVYHKDESNKSHDFYDNDDHGGHTKKHGRYKEKHVMIEGTYKKGGVQNSGHDAAQLHKHGITGNSRVDGESRGHQARHGYDGFLKNFQVFGNQAARNEGKRFGFGHTKAP</sequence>
<keyword evidence="2" id="KW-0732">Signal</keyword>
<dbReference type="PROSITE" id="PS51257">
    <property type="entry name" value="PROKAR_LIPOPROTEIN"/>
    <property type="match status" value="1"/>
</dbReference>
<feature type="signal peptide" evidence="2">
    <location>
        <begin position="1"/>
        <end position="23"/>
    </location>
</feature>
<reference evidence="4" key="1">
    <citation type="submission" date="2025-08" db="UniProtKB">
        <authorList>
            <consortium name="RefSeq"/>
        </authorList>
    </citation>
    <scope>IDENTIFICATION</scope>
    <source>
        <tissue evidence="4">Whole body</tissue>
    </source>
</reference>
<evidence type="ECO:0000256" key="1">
    <source>
        <dbReference type="SAM" id="MobiDB-lite"/>
    </source>
</evidence>
<feature type="compositionally biased region" description="Basic and acidic residues" evidence="1">
    <location>
        <begin position="203"/>
        <end position="212"/>
    </location>
</feature>
<dbReference type="KEGG" id="ccal:108621930"/>
<evidence type="ECO:0000313" key="4">
    <source>
        <dbReference type="RefSeq" id="XP_026666908.1"/>
    </source>
</evidence>